<evidence type="ECO:0000256" key="3">
    <source>
        <dbReference type="ARBA" id="ARBA00022912"/>
    </source>
</evidence>
<evidence type="ECO:0000313" key="6">
    <source>
        <dbReference type="EMBL" id="MFC5401541.1"/>
    </source>
</evidence>
<dbReference type="EC" id="3.1.3.48" evidence="5"/>
<protein>
    <recommendedName>
        <fullName evidence="5">Tyrosine-protein phosphatase</fullName>
        <ecNumber evidence="5">3.1.3.48</ecNumber>
    </recommendedName>
</protein>
<organism evidence="6 7">
    <name type="scientific">Cohnella soli</name>
    <dbReference type="NCBI Taxonomy" id="425005"/>
    <lineage>
        <taxon>Bacteria</taxon>
        <taxon>Bacillati</taxon>
        <taxon>Bacillota</taxon>
        <taxon>Bacilli</taxon>
        <taxon>Bacillales</taxon>
        <taxon>Paenibacillaceae</taxon>
        <taxon>Cohnella</taxon>
    </lineage>
</organism>
<dbReference type="RefSeq" id="WP_378129198.1">
    <property type="nucleotide sequence ID" value="NZ_JBHSMI010000003.1"/>
</dbReference>
<comment type="similarity">
    <text evidence="1 5">Belongs to the metallo-dependent hydrolases superfamily. CpsB/CapC family.</text>
</comment>
<keyword evidence="3 5" id="KW-0904">Protein phosphatase</keyword>
<proteinExistence type="inferred from homology"/>
<evidence type="ECO:0000256" key="4">
    <source>
        <dbReference type="ARBA" id="ARBA00051722"/>
    </source>
</evidence>
<keyword evidence="7" id="KW-1185">Reference proteome</keyword>
<dbReference type="InterPro" id="IPR016195">
    <property type="entry name" value="Pol/histidinol_Pase-like"/>
</dbReference>
<evidence type="ECO:0000256" key="1">
    <source>
        <dbReference type="ARBA" id="ARBA00005750"/>
    </source>
</evidence>
<dbReference type="PIRSF" id="PIRSF016557">
    <property type="entry name" value="Caps_synth_CpsB"/>
    <property type="match status" value="1"/>
</dbReference>
<evidence type="ECO:0000256" key="5">
    <source>
        <dbReference type="PIRNR" id="PIRNR016557"/>
    </source>
</evidence>
<dbReference type="InterPro" id="IPR016667">
    <property type="entry name" value="Caps_polysacc_synth_CpsB/CapC"/>
</dbReference>
<comment type="caution">
    <text evidence="6">The sequence shown here is derived from an EMBL/GenBank/DDBJ whole genome shotgun (WGS) entry which is preliminary data.</text>
</comment>
<name>A0ABW0HKQ2_9BACL</name>
<gene>
    <name evidence="6" type="ORF">ACFPOF_02240</name>
</gene>
<dbReference type="SUPFAM" id="SSF89550">
    <property type="entry name" value="PHP domain-like"/>
    <property type="match status" value="1"/>
</dbReference>
<sequence length="261" mass="28669">MVDLHCHILPGLDDGPVTLEESLAMAQAAAKEGIRILYATPHHLRAPYENGREKVVEAVARLNETLREAAIPVEIRFGQEARVCSEFVREAWENRLLPLEGTSAVLVELPSFGIPPEWDDVLHELALLGLTPILAHPERNRAIAEDPELLRPYVDAGLLCQITSHSLTGELGARPEAAALSLCGMGLAHFIASDAHDSVKRPYKLKAAFDKIEGRYGDTMARRMEDNARRLAAGERIDSRQPAVKPVPAVKLFGWLGRKGS</sequence>
<dbReference type="PANTHER" id="PTHR39181:SF1">
    <property type="entry name" value="TYROSINE-PROTEIN PHOSPHATASE YWQE"/>
    <property type="match status" value="1"/>
</dbReference>
<comment type="catalytic activity">
    <reaction evidence="4 5">
        <text>O-phospho-L-tyrosyl-[protein] + H2O = L-tyrosyl-[protein] + phosphate</text>
        <dbReference type="Rhea" id="RHEA:10684"/>
        <dbReference type="Rhea" id="RHEA-COMP:10136"/>
        <dbReference type="Rhea" id="RHEA-COMP:20101"/>
        <dbReference type="ChEBI" id="CHEBI:15377"/>
        <dbReference type="ChEBI" id="CHEBI:43474"/>
        <dbReference type="ChEBI" id="CHEBI:46858"/>
        <dbReference type="ChEBI" id="CHEBI:61978"/>
        <dbReference type="EC" id="3.1.3.48"/>
    </reaction>
</comment>
<accession>A0ABW0HKQ2</accession>
<dbReference type="PANTHER" id="PTHR39181">
    <property type="entry name" value="TYROSINE-PROTEIN PHOSPHATASE YWQE"/>
    <property type="match status" value="1"/>
</dbReference>
<dbReference type="Gene3D" id="3.20.20.140">
    <property type="entry name" value="Metal-dependent hydrolases"/>
    <property type="match status" value="1"/>
</dbReference>
<dbReference type="Proteomes" id="UP001596113">
    <property type="component" value="Unassembled WGS sequence"/>
</dbReference>
<dbReference type="Pfam" id="PF19567">
    <property type="entry name" value="CpsB_CapC"/>
    <property type="match status" value="1"/>
</dbReference>
<keyword evidence="2 5" id="KW-0378">Hydrolase</keyword>
<evidence type="ECO:0000256" key="2">
    <source>
        <dbReference type="ARBA" id="ARBA00022801"/>
    </source>
</evidence>
<evidence type="ECO:0000313" key="7">
    <source>
        <dbReference type="Proteomes" id="UP001596113"/>
    </source>
</evidence>
<dbReference type="EMBL" id="JBHSMI010000003">
    <property type="protein sequence ID" value="MFC5401541.1"/>
    <property type="molecule type" value="Genomic_DNA"/>
</dbReference>
<reference evidence="7" key="1">
    <citation type="journal article" date="2019" name="Int. J. Syst. Evol. Microbiol.">
        <title>The Global Catalogue of Microorganisms (GCM) 10K type strain sequencing project: providing services to taxonomists for standard genome sequencing and annotation.</title>
        <authorList>
            <consortium name="The Broad Institute Genomics Platform"/>
            <consortium name="The Broad Institute Genome Sequencing Center for Infectious Disease"/>
            <person name="Wu L."/>
            <person name="Ma J."/>
        </authorList>
    </citation>
    <scope>NUCLEOTIDE SEQUENCE [LARGE SCALE GENOMIC DNA]</scope>
    <source>
        <strain evidence="7">CGMCC 1.18575</strain>
    </source>
</reference>